<dbReference type="GO" id="GO:0009435">
    <property type="term" value="P:NAD+ biosynthetic process"/>
    <property type="evidence" value="ECO:0007669"/>
    <property type="project" value="InterPro"/>
</dbReference>
<dbReference type="Pfam" id="PF01467">
    <property type="entry name" value="CTP_transf_like"/>
    <property type="match status" value="1"/>
</dbReference>
<dbReference type="NCBIfam" id="TIGR00125">
    <property type="entry name" value="cyt_tran_rel"/>
    <property type="match status" value="1"/>
</dbReference>
<comment type="function">
    <text evidence="1">Catalyzes the reversible adenylation of nicotinate mononucleotide (NaMN) to nicotinic acid adenine dinucleotide (NaAD).</text>
</comment>
<evidence type="ECO:0000256" key="4">
    <source>
        <dbReference type="ARBA" id="ARBA00012389"/>
    </source>
</evidence>
<sequence>MGLAVLGGTFDPVHFGHLRSAVEVRQALGVERVKLIPVGIPAHRERPGSQPEQRLEMLRRGT</sequence>
<comment type="caution">
    <text evidence="17">The sequence shown here is derived from an EMBL/GenBank/DDBJ whole genome shotgun (WGS) entry which is preliminary data.</text>
</comment>
<evidence type="ECO:0000256" key="11">
    <source>
        <dbReference type="ARBA" id="ARBA00031253"/>
    </source>
</evidence>
<dbReference type="InterPro" id="IPR005248">
    <property type="entry name" value="NadD/NMNAT"/>
</dbReference>
<evidence type="ECO:0000256" key="13">
    <source>
        <dbReference type="ARBA" id="ARBA00033353"/>
    </source>
</evidence>
<evidence type="ECO:0000256" key="7">
    <source>
        <dbReference type="ARBA" id="ARBA00022695"/>
    </source>
</evidence>
<dbReference type="Proteomes" id="UP000754644">
    <property type="component" value="Unassembled WGS sequence"/>
</dbReference>
<evidence type="ECO:0000256" key="9">
    <source>
        <dbReference type="ARBA" id="ARBA00022840"/>
    </source>
</evidence>
<dbReference type="EMBL" id="JABMOJ010000409">
    <property type="protein sequence ID" value="NQV65847.1"/>
    <property type="molecule type" value="Genomic_DNA"/>
</dbReference>
<keyword evidence="7 17" id="KW-0548">Nucleotidyltransferase</keyword>
<evidence type="ECO:0000313" key="18">
    <source>
        <dbReference type="Proteomes" id="UP000754644"/>
    </source>
</evidence>
<feature type="region of interest" description="Disordered" evidence="15">
    <location>
        <begin position="42"/>
        <end position="62"/>
    </location>
</feature>
<keyword evidence="6" id="KW-0808">Transferase</keyword>
<accession>A0A972VZG1</accession>
<organism evidence="17 18">
    <name type="scientific">SAR86 cluster bacterium</name>
    <dbReference type="NCBI Taxonomy" id="2030880"/>
    <lineage>
        <taxon>Bacteria</taxon>
        <taxon>Pseudomonadati</taxon>
        <taxon>Pseudomonadota</taxon>
        <taxon>Gammaproteobacteria</taxon>
        <taxon>SAR86 cluster</taxon>
    </lineage>
</organism>
<gene>
    <name evidence="17" type="ORF">HQ497_10840</name>
</gene>
<evidence type="ECO:0000259" key="16">
    <source>
        <dbReference type="Pfam" id="PF01467"/>
    </source>
</evidence>
<comment type="similarity">
    <text evidence="3">Belongs to the NadD family.</text>
</comment>
<dbReference type="GO" id="GO:0005524">
    <property type="term" value="F:ATP binding"/>
    <property type="evidence" value="ECO:0007669"/>
    <property type="project" value="UniProtKB-KW"/>
</dbReference>
<evidence type="ECO:0000256" key="10">
    <source>
        <dbReference type="ARBA" id="ARBA00023027"/>
    </source>
</evidence>
<evidence type="ECO:0000256" key="2">
    <source>
        <dbReference type="ARBA" id="ARBA00005019"/>
    </source>
</evidence>
<keyword evidence="5" id="KW-0662">Pyridine nucleotide biosynthesis</keyword>
<evidence type="ECO:0000256" key="14">
    <source>
        <dbReference type="ARBA" id="ARBA00048721"/>
    </source>
</evidence>
<evidence type="ECO:0000313" key="17">
    <source>
        <dbReference type="EMBL" id="NQV65847.1"/>
    </source>
</evidence>
<feature type="domain" description="Cytidyltransferase-like" evidence="16">
    <location>
        <begin position="5"/>
        <end position="60"/>
    </location>
</feature>
<keyword evidence="10" id="KW-0520">NAD</keyword>
<dbReference type="EC" id="2.7.7.18" evidence="4"/>
<keyword evidence="8" id="KW-0547">Nucleotide-binding</keyword>
<dbReference type="SUPFAM" id="SSF52374">
    <property type="entry name" value="Nucleotidylyl transferase"/>
    <property type="match status" value="1"/>
</dbReference>
<evidence type="ECO:0000256" key="12">
    <source>
        <dbReference type="ARBA" id="ARBA00033140"/>
    </source>
</evidence>
<evidence type="ECO:0000256" key="3">
    <source>
        <dbReference type="ARBA" id="ARBA00009014"/>
    </source>
</evidence>
<evidence type="ECO:0000256" key="8">
    <source>
        <dbReference type="ARBA" id="ARBA00022741"/>
    </source>
</evidence>
<comment type="catalytic activity">
    <reaction evidence="14">
        <text>nicotinate beta-D-ribonucleotide + ATP + H(+) = deamido-NAD(+) + diphosphate</text>
        <dbReference type="Rhea" id="RHEA:22860"/>
        <dbReference type="ChEBI" id="CHEBI:15378"/>
        <dbReference type="ChEBI" id="CHEBI:30616"/>
        <dbReference type="ChEBI" id="CHEBI:33019"/>
        <dbReference type="ChEBI" id="CHEBI:57502"/>
        <dbReference type="ChEBI" id="CHEBI:58437"/>
        <dbReference type="EC" id="2.7.7.18"/>
    </reaction>
</comment>
<proteinExistence type="inferred from homology"/>
<reference evidence="17" key="1">
    <citation type="submission" date="2020-05" db="EMBL/GenBank/DDBJ databases">
        <title>Sulfur intermediates as new biogeochemical hubs in an aquatic model microbial ecosystem.</title>
        <authorList>
            <person name="Vigneron A."/>
        </authorList>
    </citation>
    <scope>NUCLEOTIDE SEQUENCE</scope>
    <source>
        <strain evidence="17">Bin.250</strain>
    </source>
</reference>
<dbReference type="PANTHER" id="PTHR39321:SF3">
    <property type="entry name" value="PHOSPHOPANTETHEINE ADENYLYLTRANSFERASE"/>
    <property type="match status" value="1"/>
</dbReference>
<evidence type="ECO:0000256" key="6">
    <source>
        <dbReference type="ARBA" id="ARBA00022679"/>
    </source>
</evidence>
<dbReference type="Gene3D" id="3.40.50.620">
    <property type="entry name" value="HUPs"/>
    <property type="match status" value="1"/>
</dbReference>
<evidence type="ECO:0000256" key="5">
    <source>
        <dbReference type="ARBA" id="ARBA00022642"/>
    </source>
</evidence>
<dbReference type="PANTHER" id="PTHR39321">
    <property type="entry name" value="NICOTINATE-NUCLEOTIDE ADENYLYLTRANSFERASE-RELATED"/>
    <property type="match status" value="1"/>
</dbReference>
<dbReference type="AlphaFoldDB" id="A0A972VZG1"/>
<dbReference type="InterPro" id="IPR014729">
    <property type="entry name" value="Rossmann-like_a/b/a_fold"/>
</dbReference>
<evidence type="ECO:0000256" key="15">
    <source>
        <dbReference type="SAM" id="MobiDB-lite"/>
    </source>
</evidence>
<protein>
    <recommendedName>
        <fullName evidence="4">nicotinate-nucleotide adenylyltransferase</fullName>
        <ecNumber evidence="4">2.7.7.18</ecNumber>
    </recommendedName>
    <alternativeName>
        <fullName evidence="13">Deamido-NAD(+) diphosphorylase</fullName>
    </alternativeName>
    <alternativeName>
        <fullName evidence="12">Deamido-NAD(+) pyrophosphorylase</fullName>
    </alternativeName>
    <alternativeName>
        <fullName evidence="11">Nicotinate mononucleotide adenylyltransferase</fullName>
    </alternativeName>
</protein>
<comment type="pathway">
    <text evidence="2">Cofactor biosynthesis; NAD(+) biosynthesis; deamido-NAD(+) from nicotinate D-ribonucleotide: step 1/1.</text>
</comment>
<name>A0A972VZG1_9GAMM</name>
<dbReference type="GO" id="GO:0004515">
    <property type="term" value="F:nicotinate-nucleotide adenylyltransferase activity"/>
    <property type="evidence" value="ECO:0007669"/>
    <property type="project" value="UniProtKB-EC"/>
</dbReference>
<evidence type="ECO:0000256" key="1">
    <source>
        <dbReference type="ARBA" id="ARBA00002324"/>
    </source>
</evidence>
<dbReference type="InterPro" id="IPR004821">
    <property type="entry name" value="Cyt_trans-like"/>
</dbReference>
<feature type="non-terminal residue" evidence="17">
    <location>
        <position position="62"/>
    </location>
</feature>
<keyword evidence="9" id="KW-0067">ATP-binding</keyword>